<dbReference type="Proteomes" id="UP001153069">
    <property type="component" value="Unassembled WGS sequence"/>
</dbReference>
<dbReference type="AlphaFoldDB" id="A0A9N8DZR8"/>
<evidence type="ECO:0000313" key="2">
    <source>
        <dbReference type="Proteomes" id="UP001153069"/>
    </source>
</evidence>
<evidence type="ECO:0000313" key="1">
    <source>
        <dbReference type="EMBL" id="CAB9511404.1"/>
    </source>
</evidence>
<name>A0A9N8DZR8_9STRA</name>
<protein>
    <submittedName>
        <fullName evidence="1">Uncharacterized protein</fullName>
    </submittedName>
</protein>
<accession>A0A9N8DZR8</accession>
<reference evidence="1" key="1">
    <citation type="submission" date="2020-06" db="EMBL/GenBank/DDBJ databases">
        <authorList>
            <consortium name="Plant Systems Biology data submission"/>
        </authorList>
    </citation>
    <scope>NUCLEOTIDE SEQUENCE</scope>
    <source>
        <strain evidence="1">D6</strain>
    </source>
</reference>
<proteinExistence type="predicted"/>
<sequence length="395" mass="45217">MEETLVIRIRHVGDIAAITAWKRDGNLQNPVSLKIYLQPRAHNVEFFDSSMIMIAISVRRMTNLKKLEISHDEEATDGQVSYASIYAITKAIEPLRRLENLVIGRDVKLFGRKCFFEDFGAVVSQLPLTCLRFKCSWETIGPKPFDMPPFRPVLRAIPLIRSLQELSFHERVSRHWLEAELSQEEIETYFRASLELPELLSFIVCDGLVRNDKILKTLSQAAAKNEFLDFMMIPCFELGKTGSIALSKLVLTMRNMSTLVITVQSFQSRANRKDILEEIILSVGNSKLADFELTTMVMDTKELLPCVLCTFKAALQDNYTLKEATLKLWGEDVADEESNFLLEMNRLGRGELVRTAYKPEGCNRGGWMKMFEAAGDNLTKLYCLLRYNHHFLLEN</sequence>
<gene>
    <name evidence="1" type="ORF">SEMRO_483_G152040.1</name>
</gene>
<organism evidence="1 2">
    <name type="scientific">Seminavis robusta</name>
    <dbReference type="NCBI Taxonomy" id="568900"/>
    <lineage>
        <taxon>Eukaryota</taxon>
        <taxon>Sar</taxon>
        <taxon>Stramenopiles</taxon>
        <taxon>Ochrophyta</taxon>
        <taxon>Bacillariophyta</taxon>
        <taxon>Bacillariophyceae</taxon>
        <taxon>Bacillariophycidae</taxon>
        <taxon>Naviculales</taxon>
        <taxon>Naviculaceae</taxon>
        <taxon>Seminavis</taxon>
    </lineage>
</organism>
<dbReference type="EMBL" id="CAICTM010000482">
    <property type="protein sequence ID" value="CAB9511404.1"/>
    <property type="molecule type" value="Genomic_DNA"/>
</dbReference>
<keyword evidence="2" id="KW-1185">Reference proteome</keyword>
<comment type="caution">
    <text evidence="1">The sequence shown here is derived from an EMBL/GenBank/DDBJ whole genome shotgun (WGS) entry which is preliminary data.</text>
</comment>